<dbReference type="InterPro" id="IPR015422">
    <property type="entry name" value="PyrdxlP-dep_Trfase_small"/>
</dbReference>
<keyword evidence="4 5" id="KW-0663">Pyridoxal phosphate</keyword>
<organism evidence="6 7">
    <name type="scientific">Waddlia chondrophila (strain ATCC VR-1470 / WSU 86-1044)</name>
    <dbReference type="NCBI Taxonomy" id="716544"/>
    <lineage>
        <taxon>Bacteria</taxon>
        <taxon>Pseudomonadati</taxon>
        <taxon>Chlamydiota</taxon>
        <taxon>Chlamydiia</taxon>
        <taxon>Parachlamydiales</taxon>
        <taxon>Waddliaceae</taxon>
        <taxon>Waddlia</taxon>
    </lineage>
</organism>
<dbReference type="GO" id="GO:0042802">
    <property type="term" value="F:identical protein binding"/>
    <property type="evidence" value="ECO:0007669"/>
    <property type="project" value="TreeGrafter"/>
</dbReference>
<protein>
    <submittedName>
        <fullName evidence="6">Acetylornithine aminotransferase</fullName>
        <ecNumber evidence="6">2.6.1.11</ecNumber>
    </submittedName>
</protein>
<evidence type="ECO:0000256" key="1">
    <source>
        <dbReference type="ARBA" id="ARBA00001933"/>
    </source>
</evidence>
<gene>
    <name evidence="6" type="primary">argD</name>
    <name evidence="6" type="ordered locus">wcw_0833</name>
</gene>
<dbReference type="InterPro" id="IPR015424">
    <property type="entry name" value="PyrdxlP-dep_Trfase"/>
</dbReference>
<dbReference type="AlphaFoldDB" id="D6YVN8"/>
<dbReference type="Gene3D" id="3.40.640.10">
    <property type="entry name" value="Type I PLP-dependent aspartate aminotransferase-like (Major domain)"/>
    <property type="match status" value="1"/>
</dbReference>
<evidence type="ECO:0000256" key="3">
    <source>
        <dbReference type="ARBA" id="ARBA00022679"/>
    </source>
</evidence>
<dbReference type="eggNOG" id="COG0160">
    <property type="taxonomic scope" value="Bacteria"/>
</dbReference>
<evidence type="ECO:0000256" key="4">
    <source>
        <dbReference type="ARBA" id="ARBA00022898"/>
    </source>
</evidence>
<evidence type="ECO:0000256" key="5">
    <source>
        <dbReference type="RuleBase" id="RU003560"/>
    </source>
</evidence>
<dbReference type="Gene3D" id="3.90.1150.10">
    <property type="entry name" value="Aspartate Aminotransferase, domain 1"/>
    <property type="match status" value="1"/>
</dbReference>
<dbReference type="KEGG" id="wch:wcw_0833"/>
<dbReference type="Proteomes" id="UP000001505">
    <property type="component" value="Chromosome"/>
</dbReference>
<dbReference type="EMBL" id="CP001928">
    <property type="protein sequence ID" value="ADI38199.1"/>
    <property type="molecule type" value="Genomic_DNA"/>
</dbReference>
<dbReference type="GO" id="GO:0003992">
    <property type="term" value="F:N2-acetyl-L-ornithine:2-oxoglutarate 5-aminotransferase activity"/>
    <property type="evidence" value="ECO:0007669"/>
    <property type="project" value="UniProtKB-EC"/>
</dbReference>
<evidence type="ECO:0000313" key="6">
    <source>
        <dbReference type="EMBL" id="ADI38199.1"/>
    </source>
</evidence>
<dbReference type="PIRSF" id="PIRSF000521">
    <property type="entry name" value="Transaminase_4ab_Lys_Orn"/>
    <property type="match status" value="1"/>
</dbReference>
<dbReference type="InterPro" id="IPR005814">
    <property type="entry name" value="Aminotrans_3"/>
</dbReference>
<dbReference type="SUPFAM" id="SSF53383">
    <property type="entry name" value="PLP-dependent transferases"/>
    <property type="match status" value="1"/>
</dbReference>
<evidence type="ECO:0000313" key="7">
    <source>
        <dbReference type="Proteomes" id="UP000001505"/>
    </source>
</evidence>
<dbReference type="InterPro" id="IPR050103">
    <property type="entry name" value="Class-III_PLP-dep_AT"/>
</dbReference>
<keyword evidence="7" id="KW-1185">Reference proteome</keyword>
<name>D6YVN8_WADCW</name>
<evidence type="ECO:0000256" key="2">
    <source>
        <dbReference type="ARBA" id="ARBA00022576"/>
    </source>
</evidence>
<dbReference type="RefSeq" id="WP_013181914.1">
    <property type="nucleotide sequence ID" value="NC_014225.1"/>
</dbReference>
<dbReference type="OrthoDB" id="9807885at2"/>
<dbReference type="STRING" id="716544.wcw_0833"/>
<comment type="cofactor">
    <cofactor evidence="1">
        <name>pyridoxal 5'-phosphate</name>
        <dbReference type="ChEBI" id="CHEBI:597326"/>
    </cofactor>
</comment>
<proteinExistence type="inferred from homology"/>
<sequence length="447" mass="50152">MNSYEFINDPRVKEAKKLLLEAVREQQEKITGIRLPDPALEKEYEEIIERFSQNRGGPLWFPFIGAGIGKGPFVQLLDGSIKYDFISGIGVHHFGHSHPKIIESSIDAAISDTVMQGHLQQNIDQVELIELLVKESGLDHCFLSTTGAMANENGLKIALQKNFPANRVLAFERAFCGRTWAMAQITEKNDVREGLPVNLAVDYIPFYDHNHPEKSITLAVAALKKYLKRYPKSHAAMICELIQGEGGFYPGSREFFTEIMTILKEHEIAVIIDEVQTFGRTSRLFAFQHYALEEYADIVTIGKLSQVCATLYKTDYKPRPGLLSQTFTSSTQAIHAAKSIIRLMIEEGFFGKNGKNNQVHRQFVKRFEEIRNISGPYGLGAMVAFTPLNGDAKKVKAFVDRLYHAGVLSFICGKEPTRTRFLVPVGAVSNLDIDNVCTIVEEMLQCS</sequence>
<dbReference type="EC" id="2.6.1.11" evidence="6"/>
<reference evidence="6 7" key="1">
    <citation type="journal article" date="2010" name="PLoS ONE">
        <title>The Waddlia genome: a window into chlamydial biology.</title>
        <authorList>
            <person name="Bertelli C."/>
            <person name="Collyn F."/>
            <person name="Croxatto A."/>
            <person name="Ruckert C."/>
            <person name="Polkinghorne A."/>
            <person name="Kebbi-Beghdadi C."/>
            <person name="Goesmann A."/>
            <person name="Vaughan L."/>
            <person name="Greub G."/>
        </authorList>
    </citation>
    <scope>NUCLEOTIDE SEQUENCE [LARGE SCALE GENOMIC DNA]</scope>
    <source>
        <strain evidence="7">ATCC VR-1470 / WSU 86-1044</strain>
    </source>
</reference>
<keyword evidence="3 6" id="KW-0808">Transferase</keyword>
<comment type="similarity">
    <text evidence="5">Belongs to the class-III pyridoxal-phosphate-dependent aminotransferase family.</text>
</comment>
<dbReference type="PANTHER" id="PTHR11986:SF79">
    <property type="entry name" value="ACETYLORNITHINE AMINOTRANSFERASE, MITOCHONDRIAL"/>
    <property type="match status" value="1"/>
</dbReference>
<keyword evidence="2 6" id="KW-0032">Aminotransferase</keyword>
<dbReference type="PANTHER" id="PTHR11986">
    <property type="entry name" value="AMINOTRANSFERASE CLASS III"/>
    <property type="match status" value="1"/>
</dbReference>
<dbReference type="Pfam" id="PF00202">
    <property type="entry name" value="Aminotran_3"/>
    <property type="match status" value="1"/>
</dbReference>
<dbReference type="InterPro" id="IPR015421">
    <property type="entry name" value="PyrdxlP-dep_Trfase_major"/>
</dbReference>
<dbReference type="GO" id="GO:0030170">
    <property type="term" value="F:pyridoxal phosphate binding"/>
    <property type="evidence" value="ECO:0007669"/>
    <property type="project" value="InterPro"/>
</dbReference>
<dbReference type="HOGENOM" id="CLU_587511_0_0_0"/>
<accession>D6YVN8</accession>